<feature type="signal peptide" evidence="1">
    <location>
        <begin position="1"/>
        <end position="21"/>
    </location>
</feature>
<dbReference type="InterPro" id="IPR052577">
    <property type="entry name" value="VWA7"/>
</dbReference>
<reference evidence="2 3" key="1">
    <citation type="submission" date="2022-12" db="EMBL/GenBank/DDBJ databases">
        <title>Chromosome-level genome of Tegillarca granosa.</title>
        <authorList>
            <person name="Kim J."/>
        </authorList>
    </citation>
    <scope>NUCLEOTIDE SEQUENCE [LARGE SCALE GENOMIC DNA]</scope>
    <source>
        <strain evidence="2">Teg-2019</strain>
        <tissue evidence="2">Adductor muscle</tissue>
    </source>
</reference>
<accession>A0ABQ9EVV6</accession>
<dbReference type="PANTHER" id="PTHR14905">
    <property type="entry name" value="NG37"/>
    <property type="match status" value="1"/>
</dbReference>
<proteinExistence type="predicted"/>
<keyword evidence="1" id="KW-0732">Signal</keyword>
<gene>
    <name evidence="2" type="ORF">KUTeg_015522</name>
</gene>
<dbReference type="Proteomes" id="UP001217089">
    <property type="component" value="Unassembled WGS sequence"/>
</dbReference>
<name>A0ABQ9EVV6_TEGGR</name>
<evidence type="ECO:0000256" key="1">
    <source>
        <dbReference type="SAM" id="SignalP"/>
    </source>
</evidence>
<sequence>MSSYYLLSFLFFCTLTKFSQSFLPNQFSPNVKATDYTHADITEAGILQAVAAFFETVPAPGKTKVAPDTLTGITDLTTRKLYDAYYGNSRVCLPTTSDVPFQNAIDDIIRYNNKVDQDHQNEAAWHFNGEQINEG</sequence>
<dbReference type="PANTHER" id="PTHR14905:SF7">
    <property type="entry name" value="VON WILLEBRAND FACTOR A DOMAIN-CONTAINING PROTEIN 7"/>
    <property type="match status" value="1"/>
</dbReference>
<comment type="caution">
    <text evidence="2">The sequence shown here is derived from an EMBL/GenBank/DDBJ whole genome shotgun (WGS) entry which is preliminary data.</text>
</comment>
<keyword evidence="3" id="KW-1185">Reference proteome</keyword>
<evidence type="ECO:0000313" key="3">
    <source>
        <dbReference type="Proteomes" id="UP001217089"/>
    </source>
</evidence>
<feature type="chain" id="PRO_5047284401" evidence="1">
    <location>
        <begin position="22"/>
        <end position="135"/>
    </location>
</feature>
<protein>
    <submittedName>
        <fullName evidence="2">Uncharacterized protein</fullName>
    </submittedName>
</protein>
<dbReference type="EMBL" id="JARBDR010000793">
    <property type="protein sequence ID" value="KAJ8307438.1"/>
    <property type="molecule type" value="Genomic_DNA"/>
</dbReference>
<evidence type="ECO:0000313" key="2">
    <source>
        <dbReference type="EMBL" id="KAJ8307438.1"/>
    </source>
</evidence>
<organism evidence="2 3">
    <name type="scientific">Tegillarca granosa</name>
    <name type="common">Malaysian cockle</name>
    <name type="synonym">Anadara granosa</name>
    <dbReference type="NCBI Taxonomy" id="220873"/>
    <lineage>
        <taxon>Eukaryota</taxon>
        <taxon>Metazoa</taxon>
        <taxon>Spiralia</taxon>
        <taxon>Lophotrochozoa</taxon>
        <taxon>Mollusca</taxon>
        <taxon>Bivalvia</taxon>
        <taxon>Autobranchia</taxon>
        <taxon>Pteriomorphia</taxon>
        <taxon>Arcoida</taxon>
        <taxon>Arcoidea</taxon>
        <taxon>Arcidae</taxon>
        <taxon>Tegillarca</taxon>
    </lineage>
</organism>